<comment type="caution">
    <text evidence="2">The sequence shown here is derived from an EMBL/GenBank/DDBJ whole genome shotgun (WGS) entry which is preliminary data.</text>
</comment>
<keyword evidence="1" id="KW-0472">Membrane</keyword>
<evidence type="ECO:0000313" key="2">
    <source>
        <dbReference type="EMBL" id="MCG7509256.1"/>
    </source>
</evidence>
<feature type="transmembrane region" description="Helical" evidence="1">
    <location>
        <begin position="36"/>
        <end position="64"/>
    </location>
</feature>
<dbReference type="RefSeq" id="WP_239370750.1">
    <property type="nucleotide sequence ID" value="NZ_JAKREW010000083.1"/>
</dbReference>
<keyword evidence="1" id="KW-1133">Transmembrane helix</keyword>
<feature type="transmembrane region" description="Helical" evidence="1">
    <location>
        <begin position="6"/>
        <end position="24"/>
    </location>
</feature>
<keyword evidence="1" id="KW-0812">Transmembrane</keyword>
<protein>
    <submittedName>
        <fullName evidence="2">Uncharacterized protein</fullName>
    </submittedName>
</protein>
<name>A0ABS9QRB6_9HYPH</name>
<sequence>MMEWLGSKGFWILAVLWFICFGIFRSSTDDRNWRATAFFGGVTVFLFLAIMFLTAGGWCVAVSAG</sequence>
<proteinExistence type="predicted"/>
<gene>
    <name evidence="2" type="ORF">L4923_29910</name>
</gene>
<organism evidence="2 3">
    <name type="scientific">Mesorhizobium retamae</name>
    <dbReference type="NCBI Taxonomy" id="2912854"/>
    <lineage>
        <taxon>Bacteria</taxon>
        <taxon>Pseudomonadati</taxon>
        <taxon>Pseudomonadota</taxon>
        <taxon>Alphaproteobacteria</taxon>
        <taxon>Hyphomicrobiales</taxon>
        <taxon>Phyllobacteriaceae</taxon>
        <taxon>Mesorhizobium</taxon>
    </lineage>
</organism>
<evidence type="ECO:0000256" key="1">
    <source>
        <dbReference type="SAM" id="Phobius"/>
    </source>
</evidence>
<accession>A0ABS9QRB6</accession>
<dbReference type="EMBL" id="JAKREW010000083">
    <property type="protein sequence ID" value="MCG7509256.1"/>
    <property type="molecule type" value="Genomic_DNA"/>
</dbReference>
<evidence type="ECO:0000313" key="3">
    <source>
        <dbReference type="Proteomes" id="UP001201701"/>
    </source>
</evidence>
<dbReference type="Proteomes" id="UP001201701">
    <property type="component" value="Unassembled WGS sequence"/>
</dbReference>
<reference evidence="2 3" key="1">
    <citation type="submission" date="2022-02" db="EMBL/GenBank/DDBJ databases">
        <title>Draft genome sequence of Mezorhizobium retamae strain IRAMC:0171 isolated from Retama raetam nodules.</title>
        <authorList>
            <person name="Bengaied R."/>
            <person name="Sbissi I."/>
            <person name="Huber K."/>
            <person name="Ghodbane F."/>
            <person name="Nouioui I."/>
            <person name="Tarhouni M."/>
            <person name="Gtari M."/>
        </authorList>
    </citation>
    <scope>NUCLEOTIDE SEQUENCE [LARGE SCALE GENOMIC DNA]</scope>
    <source>
        <strain evidence="2 3">IRAMC:0171</strain>
    </source>
</reference>
<keyword evidence="3" id="KW-1185">Reference proteome</keyword>